<dbReference type="EMBL" id="CAAKNF010000194">
    <property type="protein sequence ID" value="VIO95440.1"/>
    <property type="molecule type" value="Genomic_DNA"/>
</dbReference>
<evidence type="ECO:0000313" key="4">
    <source>
        <dbReference type="WBParaSite" id="Bm14313.1"/>
    </source>
</evidence>
<dbReference type="Proteomes" id="UP000006672">
    <property type="component" value="Unassembled WGS sequence"/>
</dbReference>
<dbReference type="WormBase" id="Bm14313">
    <property type="protein sequence ID" value="BM28401"/>
    <property type="gene ID" value="WBGene00234574"/>
</dbReference>
<organism evidence="1">
    <name type="scientific">Brugia malayi</name>
    <name type="common">Filarial nematode worm</name>
    <dbReference type="NCBI Taxonomy" id="6279"/>
    <lineage>
        <taxon>Eukaryota</taxon>
        <taxon>Metazoa</taxon>
        <taxon>Ecdysozoa</taxon>
        <taxon>Nematoda</taxon>
        <taxon>Chromadorea</taxon>
        <taxon>Rhabditida</taxon>
        <taxon>Spirurina</taxon>
        <taxon>Spiruromorpha</taxon>
        <taxon>Filarioidea</taxon>
        <taxon>Onchocercidae</taxon>
        <taxon>Brugia</taxon>
    </lineage>
</organism>
<evidence type="ECO:0000313" key="5">
    <source>
        <dbReference type="WormBase" id="Bm14313"/>
    </source>
</evidence>
<dbReference type="RefSeq" id="XP_042935695.1">
    <property type="nucleotide sequence ID" value="XM_043079761.1"/>
</dbReference>
<dbReference type="EMBL" id="LN857022">
    <property type="protein sequence ID" value="CDQ01286.1"/>
    <property type="molecule type" value="Genomic_DNA"/>
</dbReference>
<accession>A0A4E9FKN3</accession>
<reference evidence="2" key="3">
    <citation type="submission" date="2019-04" db="EMBL/GenBank/DDBJ databases">
        <authorList>
            <person name="Howe K."/>
            <person name="Paulini M."/>
            <person name="Williams G."/>
        </authorList>
    </citation>
    <scope>NUCLEOTIDE SEQUENCE [LARGE SCALE GENOMIC DNA]</scope>
    <source>
        <strain evidence="2">FR3</strain>
    </source>
</reference>
<reference evidence="4" key="4">
    <citation type="submission" date="2019-12" db="UniProtKB">
        <authorList>
            <consortium name="WormBaseParasite"/>
        </authorList>
    </citation>
    <scope>IDENTIFICATION</scope>
</reference>
<evidence type="ECO:0000313" key="3">
    <source>
        <dbReference type="Proteomes" id="UP000006672"/>
    </source>
</evidence>
<dbReference type="WBParaSite" id="Bm14313.1">
    <property type="protein sequence ID" value="Bm14313.1"/>
    <property type="gene ID" value="WBGene00234574"/>
</dbReference>
<name>A0A0K0J0T8_BRUMA</name>
<evidence type="ECO:0000313" key="2">
    <source>
        <dbReference type="EMBL" id="VIO95440.1"/>
    </source>
</evidence>
<dbReference type="GeneID" id="66058038"/>
<gene>
    <name evidence="1 4 5" type="ORF">Bm14313</name>
    <name evidence="2" type="ORF">BM_BM14313</name>
    <name evidence="1" type="ORF">BM_Bm14313</name>
</gene>
<reference evidence="1 3" key="1">
    <citation type="journal article" date="2007" name="Science">
        <title>Draft genome of the filarial nematode parasite Brugia malayi.</title>
        <authorList>
            <person name="Ghedin E."/>
            <person name="Wang S."/>
            <person name="Spiro D."/>
            <person name="Caler E."/>
            <person name="Zhao Q."/>
            <person name="Crabtree J."/>
            <person name="Allen J.E."/>
            <person name="Delcher A.L."/>
            <person name="Guiliano D.B."/>
            <person name="Miranda-Saavedra D."/>
            <person name="Angiuoli S.V."/>
            <person name="Creasy T."/>
            <person name="Amedeo P."/>
            <person name="Haas B."/>
            <person name="El-Sayed N.M."/>
            <person name="Wortman J.R."/>
            <person name="Feldblyum T."/>
            <person name="Tallon L."/>
            <person name="Schatz M."/>
            <person name="Shumway M."/>
            <person name="Koo H."/>
            <person name="Salzberg S.L."/>
            <person name="Schobel S."/>
            <person name="Pertea M."/>
            <person name="Pop M."/>
            <person name="White O."/>
            <person name="Barton G.J."/>
            <person name="Carlow C.K."/>
            <person name="Crawford M.J."/>
            <person name="Daub J."/>
            <person name="Dimmic M.W."/>
            <person name="Estes C.F."/>
            <person name="Foster J.M."/>
            <person name="Ganatra M."/>
            <person name="Gregory W.F."/>
            <person name="Johnson N.M."/>
            <person name="Jin J."/>
            <person name="Komuniecki R."/>
            <person name="Korf I."/>
            <person name="Kumar S."/>
            <person name="Laney S."/>
            <person name="Li B.W."/>
            <person name="Li W."/>
            <person name="Lindblom T.H."/>
            <person name="Lustigman S."/>
            <person name="Ma D."/>
            <person name="Maina C.V."/>
            <person name="Martin D.M."/>
            <person name="McCarter J.P."/>
            <person name="McReynolds L."/>
            <person name="Mitreva M."/>
            <person name="Nutman T.B."/>
            <person name="Parkinson J."/>
            <person name="Peregrin-Alvarez J.M."/>
            <person name="Poole C."/>
            <person name="Ren Q."/>
            <person name="Saunders L."/>
            <person name="Sluder A.E."/>
            <person name="Smith K."/>
            <person name="Stanke M."/>
            <person name="Unnasch T.R."/>
            <person name="Ware J."/>
            <person name="Wei A.D."/>
            <person name="Weil G."/>
            <person name="Williams D.J."/>
            <person name="Zhang Y."/>
            <person name="Williams S.A."/>
            <person name="Fraser-Liggett C."/>
            <person name="Slatko B."/>
            <person name="Blaxter M.L."/>
            <person name="Scott A.L."/>
        </authorList>
    </citation>
    <scope>NUCLEOTIDE SEQUENCE</scope>
    <source>
        <strain evidence="1 3">FR3</strain>
    </source>
</reference>
<dbReference type="CTD" id="66058038"/>
<proteinExistence type="predicted"/>
<evidence type="ECO:0000313" key="1">
    <source>
        <dbReference type="EMBL" id="CDQ01286.1"/>
    </source>
</evidence>
<dbReference type="KEGG" id="bmy:BM_BM14313"/>
<accession>A0A0K0J0T8</accession>
<reference evidence="1" key="2">
    <citation type="submission" date="2012-12" db="EMBL/GenBank/DDBJ databases">
        <authorList>
            <person name="Gao Y.W."/>
            <person name="Fan S.T."/>
            <person name="Sun H.T."/>
            <person name="Wang Z."/>
            <person name="Gao X.L."/>
            <person name="Li Y.G."/>
            <person name="Wang T.C."/>
            <person name="Zhang K."/>
            <person name="Xu W.W."/>
            <person name="Yu Z.J."/>
            <person name="Xia X.Z."/>
        </authorList>
    </citation>
    <scope>NUCLEOTIDE SEQUENCE</scope>
    <source>
        <strain evidence="1">FR3</strain>
    </source>
</reference>
<sequence>MSEPFIQELEERSYVELLRCFVSLQAHPVHRFHLYLEHLNVGVYYFFYGYQKDSFKEGKGGNRLRSIKEFDVKL</sequence>
<dbReference type="AlphaFoldDB" id="A0A0K0J0T8"/>
<keyword evidence="3" id="KW-1185">Reference proteome</keyword>
<protein>
    <submittedName>
        <fullName evidence="1 4">Bm14313</fullName>
    </submittedName>
</protein>